<gene>
    <name evidence="1" type="ORF">SCF082_LOCUS30557</name>
</gene>
<evidence type="ECO:0000313" key="1">
    <source>
        <dbReference type="EMBL" id="CAK9056799.1"/>
    </source>
</evidence>
<organism evidence="1 2">
    <name type="scientific">Durusdinium trenchii</name>
    <dbReference type="NCBI Taxonomy" id="1381693"/>
    <lineage>
        <taxon>Eukaryota</taxon>
        <taxon>Sar</taxon>
        <taxon>Alveolata</taxon>
        <taxon>Dinophyceae</taxon>
        <taxon>Suessiales</taxon>
        <taxon>Symbiodiniaceae</taxon>
        <taxon>Durusdinium</taxon>
    </lineage>
</organism>
<sequence>MTVSFLAMLPGAHQLNGVWLEAGRTNTRRLKFGRNCKAPGLKNSDSGWQETRFAHTFTTPPAFLTTIQTVRNERGLPSNSRPWFTVAADGVNVDGALVALEMSETTSFGK</sequence>
<keyword evidence="2" id="KW-1185">Reference proteome</keyword>
<comment type="caution">
    <text evidence="1">The sequence shown here is derived from an EMBL/GenBank/DDBJ whole genome shotgun (WGS) entry which is preliminary data.</text>
</comment>
<dbReference type="EMBL" id="CAXAMM010025324">
    <property type="protein sequence ID" value="CAK9056799.1"/>
    <property type="molecule type" value="Genomic_DNA"/>
</dbReference>
<proteinExistence type="predicted"/>
<protein>
    <submittedName>
        <fullName evidence="1">Uncharacterized protein</fullName>
    </submittedName>
</protein>
<dbReference type="Proteomes" id="UP001642464">
    <property type="component" value="Unassembled WGS sequence"/>
</dbReference>
<evidence type="ECO:0000313" key="2">
    <source>
        <dbReference type="Proteomes" id="UP001642464"/>
    </source>
</evidence>
<reference evidence="1 2" key="1">
    <citation type="submission" date="2024-02" db="EMBL/GenBank/DDBJ databases">
        <authorList>
            <person name="Chen Y."/>
            <person name="Shah S."/>
            <person name="Dougan E. K."/>
            <person name="Thang M."/>
            <person name="Chan C."/>
        </authorList>
    </citation>
    <scope>NUCLEOTIDE SEQUENCE [LARGE SCALE GENOMIC DNA]</scope>
</reference>
<feature type="non-terminal residue" evidence="1">
    <location>
        <position position="110"/>
    </location>
</feature>
<accession>A0ABP0N395</accession>
<name>A0ABP0N395_9DINO</name>